<dbReference type="HOGENOM" id="CLU_2133111_0_0_1"/>
<protein>
    <submittedName>
        <fullName evidence="2">Uncharacterized protein</fullName>
    </submittedName>
</protein>
<feature type="region of interest" description="Disordered" evidence="1">
    <location>
        <begin position="1"/>
        <end position="113"/>
    </location>
</feature>
<dbReference type="Proteomes" id="UP000027195">
    <property type="component" value="Unassembled WGS sequence"/>
</dbReference>
<organism evidence="2 3">
    <name type="scientific">Botryobasidium botryosum (strain FD-172 SS1)</name>
    <dbReference type="NCBI Taxonomy" id="930990"/>
    <lineage>
        <taxon>Eukaryota</taxon>
        <taxon>Fungi</taxon>
        <taxon>Dikarya</taxon>
        <taxon>Basidiomycota</taxon>
        <taxon>Agaricomycotina</taxon>
        <taxon>Agaricomycetes</taxon>
        <taxon>Cantharellales</taxon>
        <taxon>Botryobasidiaceae</taxon>
        <taxon>Botryobasidium</taxon>
    </lineage>
</organism>
<name>A0A067MTF8_BOTB1</name>
<feature type="compositionally biased region" description="Polar residues" evidence="1">
    <location>
        <begin position="87"/>
        <end position="106"/>
    </location>
</feature>
<keyword evidence="3" id="KW-1185">Reference proteome</keyword>
<feature type="compositionally biased region" description="Low complexity" evidence="1">
    <location>
        <begin position="27"/>
        <end position="39"/>
    </location>
</feature>
<reference evidence="3" key="1">
    <citation type="journal article" date="2014" name="Proc. Natl. Acad. Sci. U.S.A.">
        <title>Extensive sampling of basidiomycete genomes demonstrates inadequacy of the white-rot/brown-rot paradigm for wood decay fungi.</title>
        <authorList>
            <person name="Riley R."/>
            <person name="Salamov A.A."/>
            <person name="Brown D.W."/>
            <person name="Nagy L.G."/>
            <person name="Floudas D."/>
            <person name="Held B.W."/>
            <person name="Levasseur A."/>
            <person name="Lombard V."/>
            <person name="Morin E."/>
            <person name="Otillar R."/>
            <person name="Lindquist E.A."/>
            <person name="Sun H."/>
            <person name="LaButti K.M."/>
            <person name="Schmutz J."/>
            <person name="Jabbour D."/>
            <person name="Luo H."/>
            <person name="Baker S.E."/>
            <person name="Pisabarro A.G."/>
            <person name="Walton J.D."/>
            <person name="Blanchette R.A."/>
            <person name="Henrissat B."/>
            <person name="Martin F."/>
            <person name="Cullen D."/>
            <person name="Hibbett D.S."/>
            <person name="Grigoriev I.V."/>
        </authorList>
    </citation>
    <scope>NUCLEOTIDE SEQUENCE [LARGE SCALE GENOMIC DNA]</scope>
    <source>
        <strain evidence="3">FD-172 SS1</strain>
    </source>
</reference>
<dbReference type="EMBL" id="KL198020">
    <property type="protein sequence ID" value="KDQ18864.1"/>
    <property type="molecule type" value="Genomic_DNA"/>
</dbReference>
<evidence type="ECO:0000313" key="3">
    <source>
        <dbReference type="Proteomes" id="UP000027195"/>
    </source>
</evidence>
<proteinExistence type="predicted"/>
<feature type="compositionally biased region" description="Low complexity" evidence="1">
    <location>
        <begin position="64"/>
        <end position="75"/>
    </location>
</feature>
<evidence type="ECO:0000313" key="2">
    <source>
        <dbReference type="EMBL" id="KDQ18864.1"/>
    </source>
</evidence>
<dbReference type="InParanoid" id="A0A067MTF8"/>
<sequence>MPPPRAEGLAPDLQNPEINFRDPFEFPLSSPLSSRSSSPIPLPPSRRRLEKEPAAPQIPITTRSAGPSTSNSSGSWRENFQRVLETTKAQSSRATGPHSARQTQAPTCHIPPS</sequence>
<evidence type="ECO:0000256" key="1">
    <source>
        <dbReference type="SAM" id="MobiDB-lite"/>
    </source>
</evidence>
<dbReference type="AlphaFoldDB" id="A0A067MTF8"/>
<gene>
    <name evidence="2" type="ORF">BOTBODRAFT_28352</name>
</gene>
<accession>A0A067MTF8</accession>